<dbReference type="Proteomes" id="UP001596031">
    <property type="component" value="Unassembled WGS sequence"/>
</dbReference>
<proteinExistence type="predicted"/>
<evidence type="ECO:0000313" key="3">
    <source>
        <dbReference type="Proteomes" id="UP001596031"/>
    </source>
</evidence>
<sequence>MMLATTLATSLATSWLSLRLLLRRTSPATCGALLLCAAGIAVLAWVLPAREALEQERVLARRAAALPPPAVAPVVVEGGAAASLALFRTALGRQRDVEPALTTLFGLAAKTGLVLRQGEYKRGFERNARLHTYQVNLPVKGSYDQVWTFALLALRALPYASLDDLSFKRDIIGQAGIEARLRLTLYLSDAPGAQR</sequence>
<keyword evidence="1" id="KW-1133">Transmembrane helix</keyword>
<keyword evidence="1" id="KW-0472">Membrane</keyword>
<feature type="transmembrane region" description="Helical" evidence="1">
    <location>
        <begin position="26"/>
        <end position="47"/>
    </location>
</feature>
<comment type="caution">
    <text evidence="2">The sequence shown here is derived from an EMBL/GenBank/DDBJ whole genome shotgun (WGS) entry which is preliminary data.</text>
</comment>
<dbReference type="RefSeq" id="WP_379722315.1">
    <property type="nucleotide sequence ID" value="NZ_JBHSMS010000040.1"/>
</dbReference>
<organism evidence="2 3">
    <name type="scientific">Massilia jejuensis</name>
    <dbReference type="NCBI Taxonomy" id="648894"/>
    <lineage>
        <taxon>Bacteria</taxon>
        <taxon>Pseudomonadati</taxon>
        <taxon>Pseudomonadota</taxon>
        <taxon>Betaproteobacteria</taxon>
        <taxon>Burkholderiales</taxon>
        <taxon>Oxalobacteraceae</taxon>
        <taxon>Telluria group</taxon>
        <taxon>Massilia</taxon>
    </lineage>
</organism>
<gene>
    <name evidence="2" type="ORF">ACFPOU_14200</name>
</gene>
<evidence type="ECO:0000313" key="2">
    <source>
        <dbReference type="EMBL" id="MFC5512273.1"/>
    </source>
</evidence>
<evidence type="ECO:0000256" key="1">
    <source>
        <dbReference type="SAM" id="Phobius"/>
    </source>
</evidence>
<evidence type="ECO:0008006" key="4">
    <source>
        <dbReference type="Google" id="ProtNLM"/>
    </source>
</evidence>
<name>A0ABW0PJN4_9BURK</name>
<keyword evidence="1" id="KW-0812">Transmembrane</keyword>
<reference evidence="3" key="1">
    <citation type="journal article" date="2019" name="Int. J. Syst. Evol. Microbiol.">
        <title>The Global Catalogue of Microorganisms (GCM) 10K type strain sequencing project: providing services to taxonomists for standard genome sequencing and annotation.</title>
        <authorList>
            <consortium name="The Broad Institute Genomics Platform"/>
            <consortium name="The Broad Institute Genome Sequencing Center for Infectious Disease"/>
            <person name="Wu L."/>
            <person name="Ma J."/>
        </authorList>
    </citation>
    <scope>NUCLEOTIDE SEQUENCE [LARGE SCALE GENOMIC DNA]</scope>
    <source>
        <strain evidence="3">CCUG 38813</strain>
    </source>
</reference>
<accession>A0ABW0PJN4</accession>
<keyword evidence="3" id="KW-1185">Reference proteome</keyword>
<protein>
    <recommendedName>
        <fullName evidence="4">Type II secretion system (T2SS) protein M subtype b</fullName>
    </recommendedName>
</protein>
<dbReference type="EMBL" id="JBHSMS010000040">
    <property type="protein sequence ID" value="MFC5512273.1"/>
    <property type="molecule type" value="Genomic_DNA"/>
</dbReference>